<evidence type="ECO:0008006" key="4">
    <source>
        <dbReference type="Google" id="ProtNLM"/>
    </source>
</evidence>
<feature type="region of interest" description="Disordered" evidence="1">
    <location>
        <begin position="688"/>
        <end position="770"/>
    </location>
</feature>
<feature type="compositionally biased region" description="Low complexity" evidence="1">
    <location>
        <begin position="837"/>
        <end position="847"/>
    </location>
</feature>
<feature type="region of interest" description="Disordered" evidence="1">
    <location>
        <begin position="352"/>
        <end position="591"/>
    </location>
</feature>
<feature type="region of interest" description="Disordered" evidence="1">
    <location>
        <begin position="255"/>
        <end position="339"/>
    </location>
</feature>
<feature type="compositionally biased region" description="Low complexity" evidence="1">
    <location>
        <begin position="522"/>
        <end position="536"/>
    </location>
</feature>
<name>A0ABR3VEX0_HUMIN</name>
<feature type="compositionally biased region" description="Low complexity" evidence="1">
    <location>
        <begin position="327"/>
        <end position="339"/>
    </location>
</feature>
<organism evidence="2 3">
    <name type="scientific">Humicola insolens</name>
    <name type="common">Soft-rot fungus</name>
    <dbReference type="NCBI Taxonomy" id="85995"/>
    <lineage>
        <taxon>Eukaryota</taxon>
        <taxon>Fungi</taxon>
        <taxon>Dikarya</taxon>
        <taxon>Ascomycota</taxon>
        <taxon>Pezizomycotina</taxon>
        <taxon>Sordariomycetes</taxon>
        <taxon>Sordariomycetidae</taxon>
        <taxon>Sordariales</taxon>
        <taxon>Chaetomiaceae</taxon>
        <taxon>Mycothermus</taxon>
    </lineage>
</organism>
<evidence type="ECO:0000256" key="1">
    <source>
        <dbReference type="SAM" id="MobiDB-lite"/>
    </source>
</evidence>
<feature type="region of interest" description="Disordered" evidence="1">
    <location>
        <begin position="789"/>
        <end position="869"/>
    </location>
</feature>
<feature type="region of interest" description="Disordered" evidence="1">
    <location>
        <begin position="1069"/>
        <end position="1107"/>
    </location>
</feature>
<feature type="region of interest" description="Disordered" evidence="1">
    <location>
        <begin position="165"/>
        <end position="184"/>
    </location>
</feature>
<comment type="caution">
    <text evidence="2">The sequence shown here is derived from an EMBL/GenBank/DDBJ whole genome shotgun (WGS) entry which is preliminary data.</text>
</comment>
<feature type="compositionally biased region" description="Basic residues" evidence="1">
    <location>
        <begin position="799"/>
        <end position="808"/>
    </location>
</feature>
<feature type="compositionally biased region" description="Polar residues" evidence="1">
    <location>
        <begin position="395"/>
        <end position="432"/>
    </location>
</feature>
<evidence type="ECO:0000313" key="3">
    <source>
        <dbReference type="Proteomes" id="UP001583172"/>
    </source>
</evidence>
<dbReference type="EMBL" id="JAZGSY010000119">
    <property type="protein sequence ID" value="KAL1840306.1"/>
    <property type="molecule type" value="Genomic_DNA"/>
</dbReference>
<accession>A0ABR3VEX0</accession>
<feature type="region of interest" description="Disordered" evidence="1">
    <location>
        <begin position="891"/>
        <end position="939"/>
    </location>
</feature>
<protein>
    <recommendedName>
        <fullName evidence="4">Protamine P1</fullName>
    </recommendedName>
</protein>
<feature type="compositionally biased region" description="Low complexity" evidence="1">
    <location>
        <begin position="1080"/>
        <end position="1090"/>
    </location>
</feature>
<gene>
    <name evidence="2" type="ORF">VTJ49DRAFT_595</name>
</gene>
<keyword evidence="3" id="KW-1185">Reference proteome</keyword>
<feature type="compositionally biased region" description="Acidic residues" evidence="1">
    <location>
        <begin position="1022"/>
        <end position="1044"/>
    </location>
</feature>
<feature type="region of interest" description="Disordered" evidence="1">
    <location>
        <begin position="90"/>
        <end position="137"/>
    </location>
</feature>
<dbReference type="Proteomes" id="UP001583172">
    <property type="component" value="Unassembled WGS sequence"/>
</dbReference>
<feature type="compositionally biased region" description="Polar residues" evidence="1">
    <location>
        <begin position="255"/>
        <end position="265"/>
    </location>
</feature>
<evidence type="ECO:0000313" key="2">
    <source>
        <dbReference type="EMBL" id="KAL1840306.1"/>
    </source>
</evidence>
<sequence length="1122" mass="119357">MKRIIYGDPHRDFLHPDNFNNEPLYCEAHHEPDDIVYHGSDDEAYDDPAERRFRYELHARRFLEGKSPFILSASLRGPFDKASGWVNPWLRPKSSTSRTEQSRKRRRVDSGRDVEGPEGPEFSHAVYSSSQHDLLPRPDDHVPLYLDTDTFRMISSWRDQVVAESSQPSFPAADAPEPKTASPGSIHATQYTVGRHLGSTRSHISSRDNARVSTPRVVVVDEDPAEAVDAAPQSPCAARAVKRKLAPPVVKTSVDTKAVTSTASETLRAPEAVATPSADAQVPAPPALLQVQTSAKTDGSFRYQRQERRKQGSSLVNGQVPGTRISPEPAAEPAKAPEPTNVEDAAVVPPASNPVQVPVASSHETPEQVPQPNIILTAGSAGERAGEETHGDAASESQTDGPTLVASRSPSPSELPTQPSFGHFSCENQSQDVIPEAESLPRKLLWPKSRKQENTTESQPSSLGLESSHTPSFRQPENDISVGADGPTVEEAASTGHALRLAEQTNGASEPEVQPSVKLEQPAEAEATVAEPAVAEAESETASEAEEDEEDIPGTETLQNDALASPDSREPTVPAIDQETPSAAAEAQSPWAGEDIVEALANAVPLQKPSMVEKGSSPLAVQSPWTAGEADLIPGGPVVPEHATPCPAAAKLPLPGDQFLLGQAAVQSPWARGDSQLQAPNIRLFNPLSSPANSHVLPAADSATQSPAPHHENEDICDAPRLSLQPSTPTRKKQSGLPSPDFTLSVKSFKDFMTPSPQQPAKRRRVSSFFADDHLPSTQLLQEVATSNPWAAAASAAKPKAKRLKKTKQAQSEQPKPKPKKRVSWGPLPGEDDESDSSPVDSIISEPHPSTIHRSRSPPPSILTTSDLPAANQKFGKHFAAAVAAGRRIGTTPLRVAPPPQAVAPSATTTTKTTPRPARKPSQRLLLPSESQQVCRSPGVGEMAEAFLRADAVSAAAAAAGGHSSQNDEEKRVEEKRAEEEQRPTQGETPQTLGRGDGDGDADVREEPEAGKAETETHQAEQGEEDEDDDEEEEGDESEEEPVIDEVSAVLSNLDDFLGQTWDLDAELAKQARENGGGVQSSSSSATATVGGDGGAPMGLSNGFSGLAGLSVGVGLDSGVWD</sequence>
<feature type="compositionally biased region" description="Basic and acidic residues" evidence="1">
    <location>
        <begin position="384"/>
        <end position="393"/>
    </location>
</feature>
<feature type="compositionally biased region" description="Basic and acidic residues" evidence="1">
    <location>
        <begin position="966"/>
        <end position="983"/>
    </location>
</feature>
<proteinExistence type="predicted"/>
<feature type="compositionally biased region" description="Basic and acidic residues" evidence="1">
    <location>
        <begin position="996"/>
        <end position="1021"/>
    </location>
</feature>
<reference evidence="2 3" key="1">
    <citation type="journal article" date="2024" name="Commun. Biol.">
        <title>Comparative genomic analysis of thermophilic fungi reveals convergent evolutionary adaptations and gene losses.</title>
        <authorList>
            <person name="Steindorff A.S."/>
            <person name="Aguilar-Pontes M.V."/>
            <person name="Robinson A.J."/>
            <person name="Andreopoulos B."/>
            <person name="LaButti K."/>
            <person name="Kuo A."/>
            <person name="Mondo S."/>
            <person name="Riley R."/>
            <person name="Otillar R."/>
            <person name="Haridas S."/>
            <person name="Lipzen A."/>
            <person name="Grimwood J."/>
            <person name="Schmutz J."/>
            <person name="Clum A."/>
            <person name="Reid I.D."/>
            <person name="Moisan M.C."/>
            <person name="Butler G."/>
            <person name="Nguyen T.T.M."/>
            <person name="Dewar K."/>
            <person name="Conant G."/>
            <person name="Drula E."/>
            <person name="Henrissat B."/>
            <person name="Hansel C."/>
            <person name="Singer S."/>
            <person name="Hutchinson M.I."/>
            <person name="de Vries R.P."/>
            <person name="Natvig D.O."/>
            <person name="Powell A.J."/>
            <person name="Tsang A."/>
            <person name="Grigoriev I.V."/>
        </authorList>
    </citation>
    <scope>NUCLEOTIDE SEQUENCE [LARGE SCALE GENOMIC DNA]</scope>
    <source>
        <strain evidence="2 3">CBS 620.91</strain>
    </source>
</reference>
<feature type="compositionally biased region" description="Acidic residues" evidence="1">
    <location>
        <begin position="537"/>
        <end position="553"/>
    </location>
</feature>
<feature type="compositionally biased region" description="Low complexity" evidence="1">
    <location>
        <begin position="903"/>
        <end position="916"/>
    </location>
</feature>
<feature type="region of interest" description="Disordered" evidence="1">
    <location>
        <begin position="954"/>
        <end position="1052"/>
    </location>
</feature>
<feature type="compositionally biased region" description="Polar residues" evidence="1">
    <location>
        <begin position="455"/>
        <end position="475"/>
    </location>
</feature>